<dbReference type="InterPro" id="IPR000008">
    <property type="entry name" value="C2_dom"/>
</dbReference>
<dbReference type="InterPro" id="IPR035892">
    <property type="entry name" value="C2_domain_sf"/>
</dbReference>
<reference evidence="7" key="1">
    <citation type="submission" date="2021-01" db="EMBL/GenBank/DDBJ databases">
        <title>Caligus Genome Assembly.</title>
        <authorList>
            <person name="Gallardo-Escarate C."/>
        </authorList>
    </citation>
    <scope>NUCLEOTIDE SEQUENCE [LARGE SCALE GENOMIC DNA]</scope>
</reference>
<evidence type="ECO:0000259" key="3">
    <source>
        <dbReference type="PROSITE" id="PS50004"/>
    </source>
</evidence>
<dbReference type="InterPro" id="IPR001683">
    <property type="entry name" value="PX_dom"/>
</dbReference>
<dbReference type="Gene3D" id="3.30.1010.10">
    <property type="entry name" value="Phosphatidylinositol 3-kinase Catalytic Subunit, Chain A, domain 4"/>
    <property type="match status" value="1"/>
</dbReference>
<protein>
    <submittedName>
        <fullName evidence="6">Phosphatidylinositol4phosphate 3kinase C2 domaincontaining subunit beta-like</fullName>
    </submittedName>
</protein>
<dbReference type="SMART" id="SM00239">
    <property type="entry name" value="C2"/>
    <property type="match status" value="1"/>
</dbReference>
<dbReference type="GO" id="GO:0016303">
    <property type="term" value="F:1-phosphatidylinositol-3-kinase activity"/>
    <property type="evidence" value="ECO:0007669"/>
    <property type="project" value="TreeGrafter"/>
</dbReference>
<dbReference type="Pfam" id="PF00168">
    <property type="entry name" value="C2"/>
    <property type="match status" value="1"/>
</dbReference>
<dbReference type="InterPro" id="IPR000403">
    <property type="entry name" value="PI3/4_kinase_cat_dom"/>
</dbReference>
<dbReference type="SUPFAM" id="SSF64268">
    <property type="entry name" value="PX domain"/>
    <property type="match status" value="1"/>
</dbReference>
<dbReference type="Pfam" id="PF00787">
    <property type="entry name" value="PX"/>
    <property type="match status" value="1"/>
</dbReference>
<dbReference type="Gene3D" id="1.10.1070.11">
    <property type="entry name" value="Phosphatidylinositol 3-/4-kinase, catalytic domain"/>
    <property type="match status" value="1"/>
</dbReference>
<keyword evidence="1" id="KW-0808">Transferase</keyword>
<feature type="domain" description="PI3K/PI4K catalytic" evidence="5">
    <location>
        <begin position="1"/>
        <end position="264"/>
    </location>
</feature>
<evidence type="ECO:0000313" key="6">
    <source>
        <dbReference type="EMBL" id="QQP56277.1"/>
    </source>
</evidence>
<evidence type="ECO:0000259" key="4">
    <source>
        <dbReference type="PROSITE" id="PS50195"/>
    </source>
</evidence>
<feature type="non-terminal residue" evidence="6">
    <location>
        <position position="575"/>
    </location>
</feature>
<dbReference type="GO" id="GO:0005737">
    <property type="term" value="C:cytoplasm"/>
    <property type="evidence" value="ECO:0007669"/>
    <property type="project" value="TreeGrafter"/>
</dbReference>
<dbReference type="SMART" id="SM00146">
    <property type="entry name" value="PI3Kc"/>
    <property type="match status" value="1"/>
</dbReference>
<evidence type="ECO:0000259" key="5">
    <source>
        <dbReference type="PROSITE" id="PS50290"/>
    </source>
</evidence>
<feature type="domain" description="C2" evidence="3">
    <location>
        <begin position="423"/>
        <end position="552"/>
    </location>
</feature>
<evidence type="ECO:0000256" key="1">
    <source>
        <dbReference type="ARBA" id="ARBA00022679"/>
    </source>
</evidence>
<dbReference type="GO" id="GO:0016477">
    <property type="term" value="P:cell migration"/>
    <property type="evidence" value="ECO:0007669"/>
    <property type="project" value="TreeGrafter"/>
</dbReference>
<dbReference type="Proteomes" id="UP000595437">
    <property type="component" value="Chromosome 1"/>
</dbReference>
<evidence type="ECO:0000256" key="2">
    <source>
        <dbReference type="ARBA" id="ARBA00022777"/>
    </source>
</evidence>
<dbReference type="GO" id="GO:0035005">
    <property type="term" value="F:1-phosphatidylinositol-4-phosphate 3-kinase activity"/>
    <property type="evidence" value="ECO:0007669"/>
    <property type="project" value="TreeGrafter"/>
</dbReference>
<name>A0A7T8KHZ3_CALRO</name>
<dbReference type="InterPro" id="IPR036871">
    <property type="entry name" value="PX_dom_sf"/>
</dbReference>
<keyword evidence="7" id="KW-1185">Reference proteome</keyword>
<dbReference type="PROSITE" id="PS50195">
    <property type="entry name" value="PX"/>
    <property type="match status" value="1"/>
</dbReference>
<dbReference type="InterPro" id="IPR036940">
    <property type="entry name" value="PI3/4_kinase_cat_sf"/>
</dbReference>
<dbReference type="PROSITE" id="PS00915">
    <property type="entry name" value="PI3_4_KINASE_1"/>
    <property type="match status" value="1"/>
</dbReference>
<dbReference type="EMBL" id="CP045890">
    <property type="protein sequence ID" value="QQP56277.1"/>
    <property type="molecule type" value="Genomic_DNA"/>
</dbReference>
<gene>
    <name evidence="6" type="ORF">FKW44_000888</name>
</gene>
<dbReference type="GO" id="GO:0048015">
    <property type="term" value="P:phosphatidylinositol-mediated signaling"/>
    <property type="evidence" value="ECO:0007669"/>
    <property type="project" value="TreeGrafter"/>
</dbReference>
<proteinExistence type="predicted"/>
<keyword evidence="2 6" id="KW-0418">Kinase</keyword>
<dbReference type="OrthoDB" id="67688at2759"/>
<feature type="domain" description="PX" evidence="4">
    <location>
        <begin position="307"/>
        <end position="424"/>
    </location>
</feature>
<dbReference type="GO" id="GO:0035091">
    <property type="term" value="F:phosphatidylinositol binding"/>
    <property type="evidence" value="ECO:0007669"/>
    <property type="project" value="InterPro"/>
</dbReference>
<dbReference type="SUPFAM" id="SSF56112">
    <property type="entry name" value="Protein kinase-like (PK-like)"/>
    <property type="match status" value="1"/>
</dbReference>
<dbReference type="Gene3D" id="3.30.1520.10">
    <property type="entry name" value="Phox-like domain"/>
    <property type="match status" value="1"/>
</dbReference>
<dbReference type="PROSITE" id="PS50004">
    <property type="entry name" value="C2"/>
    <property type="match status" value="1"/>
</dbReference>
<dbReference type="InterPro" id="IPR015433">
    <property type="entry name" value="PI3/4_kinase"/>
</dbReference>
<dbReference type="Pfam" id="PF00454">
    <property type="entry name" value="PI3_PI4_kinase"/>
    <property type="match status" value="1"/>
</dbReference>
<sequence>ACSYFNSNAVPLKLSFQASELKTIFKIGEDLRQDMFTLQMIRTMNDIWLKAGLDLRIITFVCLPTGFNSGMIEMVSDAKTLREIQVAGSNGVAGSFKDKSLFDWLEKKNPPEILKGVINNFTRSCAGYSVITYVLGICDRHNDNIMVTKRGHLFHIDFGKFLGDAQMFGAFKRDRVPFVLTRDMVYVINGIGGSEARYAFNPLLIYANGNALLNLLELMSRSGIPRVNMDAVKYVRNALLPDLSKAEAAATFTRMIEESLSSWFTQWNFFIHNLGQLRFNSELEDSTEGVDNLLSFVNGIYSLKDDGLITFVSVYGIQKRYRPEKHYVFILSVERENKNSSYCFRTYKEFCELDSMIQRTFPEYRGSNSLPKGITFGRTEIHEVAERRRQNVANFIHHLFSSSSEDVQQSNLVYTFFHPLLRDQEESRVHFRKLKGSSYKENDEGTRSQLKLSLEYRGDSLFIMPVNSYVKMYLHPDYKKETKRKTKVVKKDANPSYMETISYQMPKYTLQSRILYVTVRETDRFQGEAFLGAVVLPLNSSDFNGEKFGTPHEPQQALLNPFPNLFCIFYNKLSQ</sequence>
<dbReference type="GO" id="GO:0005886">
    <property type="term" value="C:plasma membrane"/>
    <property type="evidence" value="ECO:0007669"/>
    <property type="project" value="TreeGrafter"/>
</dbReference>
<dbReference type="GO" id="GO:0005942">
    <property type="term" value="C:phosphatidylinositol 3-kinase complex"/>
    <property type="evidence" value="ECO:0007669"/>
    <property type="project" value="TreeGrafter"/>
</dbReference>
<organism evidence="6 7">
    <name type="scientific">Caligus rogercresseyi</name>
    <name type="common">Sea louse</name>
    <dbReference type="NCBI Taxonomy" id="217165"/>
    <lineage>
        <taxon>Eukaryota</taxon>
        <taxon>Metazoa</taxon>
        <taxon>Ecdysozoa</taxon>
        <taxon>Arthropoda</taxon>
        <taxon>Crustacea</taxon>
        <taxon>Multicrustacea</taxon>
        <taxon>Hexanauplia</taxon>
        <taxon>Copepoda</taxon>
        <taxon>Siphonostomatoida</taxon>
        <taxon>Caligidae</taxon>
        <taxon>Caligus</taxon>
    </lineage>
</organism>
<dbReference type="InterPro" id="IPR018936">
    <property type="entry name" value="PI3/4_kinase_CS"/>
</dbReference>
<dbReference type="PANTHER" id="PTHR10048">
    <property type="entry name" value="PHOSPHATIDYLINOSITOL KINASE"/>
    <property type="match status" value="1"/>
</dbReference>
<accession>A0A7T8KHZ3</accession>
<dbReference type="PROSITE" id="PS00916">
    <property type="entry name" value="PI3_4_KINASE_2"/>
    <property type="match status" value="1"/>
</dbReference>
<dbReference type="GO" id="GO:0043491">
    <property type="term" value="P:phosphatidylinositol 3-kinase/protein kinase B signal transduction"/>
    <property type="evidence" value="ECO:0007669"/>
    <property type="project" value="TreeGrafter"/>
</dbReference>
<dbReference type="AlphaFoldDB" id="A0A7T8KHZ3"/>
<dbReference type="SMART" id="SM00312">
    <property type="entry name" value="PX"/>
    <property type="match status" value="1"/>
</dbReference>
<evidence type="ECO:0000313" key="7">
    <source>
        <dbReference type="Proteomes" id="UP000595437"/>
    </source>
</evidence>
<dbReference type="Gene3D" id="2.60.40.150">
    <property type="entry name" value="C2 domain"/>
    <property type="match status" value="1"/>
</dbReference>
<dbReference type="PROSITE" id="PS50290">
    <property type="entry name" value="PI3_4_KINASE_3"/>
    <property type="match status" value="1"/>
</dbReference>
<dbReference type="PANTHER" id="PTHR10048:SF14">
    <property type="entry name" value="LD28067P"/>
    <property type="match status" value="1"/>
</dbReference>
<dbReference type="InterPro" id="IPR011009">
    <property type="entry name" value="Kinase-like_dom_sf"/>
</dbReference>
<dbReference type="SUPFAM" id="SSF49562">
    <property type="entry name" value="C2 domain (Calcium/lipid-binding domain, CaLB)"/>
    <property type="match status" value="1"/>
</dbReference>